<dbReference type="VEuPathDB" id="VectorBase:HLOH_043701"/>
<keyword evidence="2" id="KW-1185">Reference proteome</keyword>
<reference evidence="1 2" key="1">
    <citation type="journal article" date="2020" name="Cell">
        <title>Large-Scale Comparative Analyses of Tick Genomes Elucidate Their Genetic Diversity and Vector Capacities.</title>
        <authorList>
            <consortium name="Tick Genome and Microbiome Consortium (TIGMIC)"/>
            <person name="Jia N."/>
            <person name="Wang J."/>
            <person name="Shi W."/>
            <person name="Du L."/>
            <person name="Sun Y."/>
            <person name="Zhan W."/>
            <person name="Jiang J.F."/>
            <person name="Wang Q."/>
            <person name="Zhang B."/>
            <person name="Ji P."/>
            <person name="Bell-Sakyi L."/>
            <person name="Cui X.M."/>
            <person name="Yuan T.T."/>
            <person name="Jiang B.G."/>
            <person name="Yang W.F."/>
            <person name="Lam T.T."/>
            <person name="Chang Q.C."/>
            <person name="Ding S.J."/>
            <person name="Wang X.J."/>
            <person name="Zhu J.G."/>
            <person name="Ruan X.D."/>
            <person name="Zhao L."/>
            <person name="Wei J.T."/>
            <person name="Ye R.Z."/>
            <person name="Que T.C."/>
            <person name="Du C.H."/>
            <person name="Zhou Y.H."/>
            <person name="Cheng J.X."/>
            <person name="Dai P.F."/>
            <person name="Guo W.B."/>
            <person name="Han X.H."/>
            <person name="Huang E.J."/>
            <person name="Li L.F."/>
            <person name="Wei W."/>
            <person name="Gao Y.C."/>
            <person name="Liu J.Z."/>
            <person name="Shao H.Z."/>
            <person name="Wang X."/>
            <person name="Wang C.C."/>
            <person name="Yang T.C."/>
            <person name="Huo Q.B."/>
            <person name="Li W."/>
            <person name="Chen H.Y."/>
            <person name="Chen S.E."/>
            <person name="Zhou L.G."/>
            <person name="Ni X.B."/>
            <person name="Tian J.H."/>
            <person name="Sheng Y."/>
            <person name="Liu T."/>
            <person name="Pan Y.S."/>
            <person name="Xia L.Y."/>
            <person name="Li J."/>
            <person name="Zhao F."/>
            <person name="Cao W.C."/>
        </authorList>
    </citation>
    <scope>NUCLEOTIDE SEQUENCE [LARGE SCALE GENOMIC DNA]</scope>
    <source>
        <strain evidence="1">HaeL-2018</strain>
    </source>
</reference>
<evidence type="ECO:0000313" key="2">
    <source>
        <dbReference type="Proteomes" id="UP000821853"/>
    </source>
</evidence>
<evidence type="ECO:0000313" key="1">
    <source>
        <dbReference type="EMBL" id="KAH9365835.1"/>
    </source>
</evidence>
<comment type="caution">
    <text evidence="1">The sequence shown here is derived from an EMBL/GenBank/DDBJ whole genome shotgun (WGS) entry which is preliminary data.</text>
</comment>
<organism evidence="1 2">
    <name type="scientific">Haemaphysalis longicornis</name>
    <name type="common">Bush tick</name>
    <dbReference type="NCBI Taxonomy" id="44386"/>
    <lineage>
        <taxon>Eukaryota</taxon>
        <taxon>Metazoa</taxon>
        <taxon>Ecdysozoa</taxon>
        <taxon>Arthropoda</taxon>
        <taxon>Chelicerata</taxon>
        <taxon>Arachnida</taxon>
        <taxon>Acari</taxon>
        <taxon>Parasitiformes</taxon>
        <taxon>Ixodida</taxon>
        <taxon>Ixodoidea</taxon>
        <taxon>Ixodidae</taxon>
        <taxon>Haemaphysalinae</taxon>
        <taxon>Haemaphysalis</taxon>
    </lineage>
</organism>
<gene>
    <name evidence="1" type="ORF">HPB48_013371</name>
</gene>
<protein>
    <submittedName>
        <fullName evidence="1">Uncharacterized protein</fullName>
    </submittedName>
</protein>
<sequence length="84" mass="9553">MKLLGNGIPTYGTEQPRDHGRILFTSFHPCDVLKNVWSQFLAHGIGPQSEISSSHLKDLYELQKGLIIKPVCYSSRTHRLPQQH</sequence>
<dbReference type="Proteomes" id="UP000821853">
    <property type="component" value="Unassembled WGS sequence"/>
</dbReference>
<accession>A0A9J6FST1</accession>
<dbReference type="AlphaFoldDB" id="A0A9J6FST1"/>
<proteinExistence type="predicted"/>
<name>A0A9J6FST1_HAELO</name>
<dbReference type="EMBL" id="JABSTR010000003">
    <property type="protein sequence ID" value="KAH9365835.1"/>
    <property type="molecule type" value="Genomic_DNA"/>
</dbReference>